<dbReference type="KEGG" id="rhom:FRIFI_1879"/>
<evidence type="ECO:0000256" key="11">
    <source>
        <dbReference type="ARBA" id="ARBA00023239"/>
    </source>
</evidence>
<dbReference type="PANTHER" id="PTHR22960:SF0">
    <property type="entry name" value="MOLYBDENUM COFACTOR BIOSYNTHESIS PROTEIN 1"/>
    <property type="match status" value="1"/>
</dbReference>
<dbReference type="SFLD" id="SFLDG01383">
    <property type="entry name" value="cyclic_pyranopterin_phosphate"/>
    <property type="match status" value="1"/>
</dbReference>
<evidence type="ECO:0000256" key="9">
    <source>
        <dbReference type="ARBA" id="ARBA00023134"/>
    </source>
</evidence>
<dbReference type="GO" id="GO:0061799">
    <property type="term" value="F:cyclic pyranopterin monophosphate synthase activity"/>
    <property type="evidence" value="ECO:0007669"/>
    <property type="project" value="TreeGrafter"/>
</dbReference>
<dbReference type="GO" id="GO:0051539">
    <property type="term" value="F:4 iron, 4 sulfur cluster binding"/>
    <property type="evidence" value="ECO:0007669"/>
    <property type="project" value="UniProtKB-KW"/>
</dbReference>
<keyword evidence="4" id="KW-0949">S-adenosyl-L-methionine</keyword>
<gene>
    <name evidence="14" type="ORF">FRIFI_1879</name>
</gene>
<keyword evidence="7" id="KW-0408">Iron</keyword>
<dbReference type="NCBIfam" id="TIGR02666">
    <property type="entry name" value="moaA"/>
    <property type="match status" value="1"/>
</dbReference>
<dbReference type="UniPathway" id="UPA00344"/>
<comment type="cofactor">
    <cofactor evidence="1">
        <name>[4Fe-4S] cluster</name>
        <dbReference type="ChEBI" id="CHEBI:49883"/>
    </cofactor>
</comment>
<dbReference type="PROSITE" id="PS51918">
    <property type="entry name" value="RADICAL_SAM"/>
    <property type="match status" value="1"/>
</dbReference>
<accession>A0A2P2BSS5</accession>
<keyword evidence="3" id="KW-0004">4Fe-4S</keyword>
<dbReference type="SUPFAM" id="SSF102114">
    <property type="entry name" value="Radical SAM enzymes"/>
    <property type="match status" value="1"/>
</dbReference>
<dbReference type="AlphaFoldDB" id="A0A2P2BSS5"/>
<dbReference type="GO" id="GO:0005525">
    <property type="term" value="F:GTP binding"/>
    <property type="evidence" value="ECO:0007669"/>
    <property type="project" value="UniProtKB-KW"/>
</dbReference>
<dbReference type="PROSITE" id="PS01305">
    <property type="entry name" value="MOAA_NIFB_PQQE"/>
    <property type="match status" value="1"/>
</dbReference>
<evidence type="ECO:0000256" key="8">
    <source>
        <dbReference type="ARBA" id="ARBA00023014"/>
    </source>
</evidence>
<dbReference type="PANTHER" id="PTHR22960">
    <property type="entry name" value="MOLYBDOPTERIN COFACTOR SYNTHESIS PROTEIN A"/>
    <property type="match status" value="1"/>
</dbReference>
<dbReference type="InterPro" id="IPR050105">
    <property type="entry name" value="MoCo_biosynth_MoaA/MoaC"/>
</dbReference>
<dbReference type="InterPro" id="IPR058240">
    <property type="entry name" value="rSAM_sf"/>
</dbReference>
<dbReference type="GO" id="GO:0006777">
    <property type="term" value="P:Mo-molybdopterin cofactor biosynthetic process"/>
    <property type="evidence" value="ECO:0007669"/>
    <property type="project" value="UniProtKB-KW"/>
</dbReference>
<dbReference type="GO" id="GO:0046872">
    <property type="term" value="F:metal ion binding"/>
    <property type="evidence" value="ECO:0007669"/>
    <property type="project" value="UniProtKB-KW"/>
</dbReference>
<evidence type="ECO:0000256" key="7">
    <source>
        <dbReference type="ARBA" id="ARBA00023004"/>
    </source>
</evidence>
<keyword evidence="5" id="KW-0479">Metal-binding</keyword>
<dbReference type="SFLD" id="SFLDS00029">
    <property type="entry name" value="Radical_SAM"/>
    <property type="match status" value="1"/>
</dbReference>
<dbReference type="Pfam" id="PF04055">
    <property type="entry name" value="Radical_SAM"/>
    <property type="match status" value="1"/>
</dbReference>
<evidence type="ECO:0000256" key="2">
    <source>
        <dbReference type="ARBA" id="ARBA00012167"/>
    </source>
</evidence>
<sequence>MIDKYGRNINYARISLTEKCNLRCVYCMPDDVSFNEYENTLSLNDYKFIINGLSQIGITKIRFTGGEPLLYEGLSEIIRYTYEECNIKDVAITTNGIGLYDMAYELYESGLRTVNISLDSLKEYKYKSITRNGDIKEVLKSISRCLELGMKVKINCVLISGFNENEIPDFILMTKFNNIDVRFIELMPLGEASKIYRNGYVNIQDVISQIDGLYKIESSENSTAKYYKLEDSMGRVGIITPMSCSFCSECNRIRITQNGTIKLCLHSEEEYDIKYYLNKPLIFREVLKEIILDKPERHYLNENKVSDTKRSMYQIGG</sequence>
<dbReference type="EC" id="4.1.99.22" evidence="2"/>
<feature type="domain" description="Radical SAM core" evidence="13">
    <location>
        <begin position="4"/>
        <end position="224"/>
    </location>
</feature>
<reference evidence="14 15" key="1">
    <citation type="submission" date="2014-09" db="EMBL/GenBank/DDBJ databases">
        <authorList>
            <person name="Hornung B.V."/>
        </authorList>
    </citation>
    <scope>NUCLEOTIDE SEQUENCE [LARGE SCALE GENOMIC DNA]</scope>
    <source>
        <strain evidence="14 15">FRIFI</strain>
    </source>
</reference>
<dbReference type="InterPro" id="IPR000385">
    <property type="entry name" value="MoaA_NifB_PqqE_Fe-S-bd_CS"/>
</dbReference>
<dbReference type="GO" id="GO:0061798">
    <property type="term" value="F:GTP 3',8'-cyclase activity"/>
    <property type="evidence" value="ECO:0007669"/>
    <property type="project" value="UniProtKB-EC"/>
</dbReference>
<evidence type="ECO:0000313" key="14">
    <source>
        <dbReference type="EMBL" id="CEI73409.1"/>
    </source>
</evidence>
<comment type="catalytic activity">
    <reaction evidence="12">
        <text>GTP + AH2 + S-adenosyl-L-methionine = (8S)-3',8-cyclo-7,8-dihydroguanosine 5'-triphosphate + 5'-deoxyadenosine + L-methionine + A + H(+)</text>
        <dbReference type="Rhea" id="RHEA:49576"/>
        <dbReference type="ChEBI" id="CHEBI:13193"/>
        <dbReference type="ChEBI" id="CHEBI:15378"/>
        <dbReference type="ChEBI" id="CHEBI:17319"/>
        <dbReference type="ChEBI" id="CHEBI:17499"/>
        <dbReference type="ChEBI" id="CHEBI:37565"/>
        <dbReference type="ChEBI" id="CHEBI:57844"/>
        <dbReference type="ChEBI" id="CHEBI:59789"/>
        <dbReference type="ChEBI" id="CHEBI:131766"/>
        <dbReference type="EC" id="4.1.99.22"/>
    </reaction>
</comment>
<evidence type="ECO:0000256" key="1">
    <source>
        <dbReference type="ARBA" id="ARBA00001966"/>
    </source>
</evidence>
<dbReference type="InterPro" id="IPR007197">
    <property type="entry name" value="rSAM"/>
</dbReference>
<dbReference type="InterPro" id="IPR006638">
    <property type="entry name" value="Elp3/MiaA/NifB-like_rSAM"/>
</dbReference>
<evidence type="ECO:0000259" key="13">
    <source>
        <dbReference type="PROSITE" id="PS51918"/>
    </source>
</evidence>
<evidence type="ECO:0000313" key="15">
    <source>
        <dbReference type="Proteomes" id="UP000245695"/>
    </source>
</evidence>
<dbReference type="InterPro" id="IPR013483">
    <property type="entry name" value="MoaA"/>
</dbReference>
<keyword evidence="15" id="KW-1185">Reference proteome</keyword>
<evidence type="ECO:0000256" key="6">
    <source>
        <dbReference type="ARBA" id="ARBA00022741"/>
    </source>
</evidence>
<keyword evidence="8" id="KW-0411">Iron-sulfur</keyword>
<keyword evidence="10" id="KW-0501">Molybdenum cofactor biosynthesis</keyword>
<dbReference type="Pfam" id="PF06463">
    <property type="entry name" value="Mob_synth_C"/>
    <property type="match status" value="1"/>
</dbReference>
<proteinExistence type="predicted"/>
<dbReference type="Gene3D" id="3.20.20.70">
    <property type="entry name" value="Aldolase class I"/>
    <property type="match status" value="1"/>
</dbReference>
<evidence type="ECO:0000256" key="12">
    <source>
        <dbReference type="ARBA" id="ARBA00048697"/>
    </source>
</evidence>
<evidence type="ECO:0000256" key="3">
    <source>
        <dbReference type="ARBA" id="ARBA00022485"/>
    </source>
</evidence>
<dbReference type="InterPro" id="IPR040064">
    <property type="entry name" value="MoaA-like"/>
</dbReference>
<dbReference type="SFLD" id="SFLDG01067">
    <property type="entry name" value="SPASM/twitch_domain_containing"/>
    <property type="match status" value="1"/>
</dbReference>
<keyword evidence="11 14" id="KW-0456">Lyase</keyword>
<dbReference type="RefSeq" id="WP_166505712.1">
    <property type="nucleotide sequence ID" value="NZ_JAKNTL010000007.1"/>
</dbReference>
<keyword evidence="6" id="KW-0547">Nucleotide-binding</keyword>
<keyword evidence="9" id="KW-0342">GTP-binding</keyword>
<dbReference type="SFLD" id="SFLDG01386">
    <property type="entry name" value="main_SPASM_domain-containing"/>
    <property type="match status" value="1"/>
</dbReference>
<evidence type="ECO:0000256" key="10">
    <source>
        <dbReference type="ARBA" id="ARBA00023150"/>
    </source>
</evidence>
<protein>
    <recommendedName>
        <fullName evidence="2">GTP 3',8-cyclase</fullName>
        <ecNumber evidence="2">4.1.99.22</ecNumber>
    </recommendedName>
</protein>
<dbReference type="CDD" id="cd21117">
    <property type="entry name" value="Twitch_MoaA"/>
    <property type="match status" value="1"/>
</dbReference>
<name>A0A2P2BSS5_9FIRM</name>
<dbReference type="EMBL" id="LN650648">
    <property type="protein sequence ID" value="CEI73409.1"/>
    <property type="molecule type" value="Genomic_DNA"/>
</dbReference>
<dbReference type="SMART" id="SM00729">
    <property type="entry name" value="Elp3"/>
    <property type="match status" value="1"/>
</dbReference>
<dbReference type="Proteomes" id="UP000245695">
    <property type="component" value="Chromosome 1"/>
</dbReference>
<evidence type="ECO:0000256" key="5">
    <source>
        <dbReference type="ARBA" id="ARBA00022723"/>
    </source>
</evidence>
<dbReference type="InterPro" id="IPR010505">
    <property type="entry name" value="MoaA_twitch"/>
</dbReference>
<dbReference type="InterPro" id="IPR013785">
    <property type="entry name" value="Aldolase_TIM"/>
</dbReference>
<dbReference type="CDD" id="cd01335">
    <property type="entry name" value="Radical_SAM"/>
    <property type="match status" value="1"/>
</dbReference>
<organism evidence="14 15">
    <name type="scientific">Romboutsia hominis</name>
    <dbReference type="NCBI Taxonomy" id="1507512"/>
    <lineage>
        <taxon>Bacteria</taxon>
        <taxon>Bacillati</taxon>
        <taxon>Bacillota</taxon>
        <taxon>Clostridia</taxon>
        <taxon>Peptostreptococcales</taxon>
        <taxon>Peptostreptococcaceae</taxon>
        <taxon>Romboutsia</taxon>
    </lineage>
</organism>
<evidence type="ECO:0000256" key="4">
    <source>
        <dbReference type="ARBA" id="ARBA00022691"/>
    </source>
</evidence>